<dbReference type="InterPro" id="IPR013144">
    <property type="entry name" value="CRA_dom"/>
</dbReference>
<dbReference type="InterPro" id="IPR006595">
    <property type="entry name" value="CTLH_C"/>
</dbReference>
<gene>
    <name evidence="4" type="ORF">GRF29_164g609465</name>
</gene>
<evidence type="ECO:0000313" key="4">
    <source>
        <dbReference type="EMBL" id="KAK3201768.1"/>
    </source>
</evidence>
<feature type="region of interest" description="Disordered" evidence="2">
    <location>
        <begin position="351"/>
        <end position="373"/>
    </location>
</feature>
<name>A0AAN6LP08_9PLEO</name>
<dbReference type="GO" id="GO:0043161">
    <property type="term" value="P:proteasome-mediated ubiquitin-dependent protein catabolic process"/>
    <property type="evidence" value="ECO:0007669"/>
    <property type="project" value="InterPro"/>
</dbReference>
<dbReference type="InterPro" id="IPR024964">
    <property type="entry name" value="CTLH/CRA"/>
</dbReference>
<dbReference type="PROSITE" id="PS50897">
    <property type="entry name" value="CTLH"/>
    <property type="match status" value="1"/>
</dbReference>
<feature type="region of interest" description="Disordered" evidence="2">
    <location>
        <begin position="122"/>
        <end position="147"/>
    </location>
</feature>
<feature type="compositionally biased region" description="Basic and acidic residues" evidence="2">
    <location>
        <begin position="47"/>
        <end position="71"/>
    </location>
</feature>
<dbReference type="EMBL" id="WVTA01000015">
    <property type="protein sequence ID" value="KAK3201768.1"/>
    <property type="molecule type" value="Genomic_DNA"/>
</dbReference>
<dbReference type="PROSITE" id="PS50896">
    <property type="entry name" value="LISH"/>
    <property type="match status" value="1"/>
</dbReference>
<dbReference type="PANTHER" id="PTHR12170">
    <property type="entry name" value="MACROPHAGE ERYTHROBLAST ATTACHER-RELATED"/>
    <property type="match status" value="1"/>
</dbReference>
<dbReference type="InterPro" id="IPR006594">
    <property type="entry name" value="LisH"/>
</dbReference>
<dbReference type="GO" id="GO:0004842">
    <property type="term" value="F:ubiquitin-protein transferase activity"/>
    <property type="evidence" value="ECO:0007669"/>
    <property type="project" value="InterPro"/>
</dbReference>
<keyword evidence="5" id="KW-1185">Reference proteome</keyword>
<protein>
    <recommendedName>
        <fullName evidence="3">CTLH domain-containing protein</fullName>
    </recommendedName>
</protein>
<dbReference type="Pfam" id="PF10607">
    <property type="entry name" value="CTLH"/>
    <property type="match status" value="1"/>
</dbReference>
<accession>A0AAN6LP08</accession>
<dbReference type="GO" id="GO:0034657">
    <property type="term" value="C:GID complex"/>
    <property type="evidence" value="ECO:0007669"/>
    <property type="project" value="TreeGrafter"/>
</dbReference>
<feature type="domain" description="CTLH" evidence="3">
    <location>
        <begin position="164"/>
        <end position="222"/>
    </location>
</feature>
<comment type="caution">
    <text evidence="4">The sequence shown here is derived from an EMBL/GenBank/DDBJ whole genome shotgun (WGS) entry which is preliminary data.</text>
</comment>
<comment type="function">
    <text evidence="1">Involved in the proteasome-dependent degradation of fructose-1,6-bisphosphatase.</text>
</comment>
<feature type="compositionally biased region" description="Pro residues" evidence="2">
    <location>
        <begin position="129"/>
        <end position="139"/>
    </location>
</feature>
<dbReference type="GO" id="GO:0005634">
    <property type="term" value="C:nucleus"/>
    <property type="evidence" value="ECO:0007669"/>
    <property type="project" value="TreeGrafter"/>
</dbReference>
<dbReference type="Proteomes" id="UP001280581">
    <property type="component" value="Unassembled WGS sequence"/>
</dbReference>
<evidence type="ECO:0000259" key="3">
    <source>
        <dbReference type="PROSITE" id="PS50897"/>
    </source>
</evidence>
<sequence>MAPPTGMHELLEQLDVLEQTANLSQSINDVQSVIDLLTAARDKIAADSTFDPRKGPRPRQEEARTGPEGHQAHLLRPQQKFKDKPIPPASNDALSSHPKLVNRAISMHLLREGEFAVASTFIQESSRNPPRPEPTPSTPNPSMDDSWETELAESTFNSDKLQSQFQDMYHILHQLRQERNLEPAIKWARERSEILEARGSNLEFELCRLQFVCLFTAQDLDADNDEPMGDDGQGLSAAYEYARREFAHFKGRYANEIQQLVCAMAFWENVIDSPYRKYFYNSTAWEEVATSFTREFCSLLGLSADSPLYIAATAGAIALPHLLKLQNIMEKTRTEWTTQNELPVEIPLPLPTTFTPSSSAPSPKNNPQSPTPP</sequence>
<dbReference type="PANTHER" id="PTHR12170:SF3">
    <property type="entry name" value="GH10162P"/>
    <property type="match status" value="1"/>
</dbReference>
<dbReference type="InterPro" id="IPR045098">
    <property type="entry name" value="Fyv10_fam"/>
</dbReference>
<proteinExistence type="predicted"/>
<organism evidence="4 5">
    <name type="scientific">Pseudopithomyces chartarum</name>
    <dbReference type="NCBI Taxonomy" id="1892770"/>
    <lineage>
        <taxon>Eukaryota</taxon>
        <taxon>Fungi</taxon>
        <taxon>Dikarya</taxon>
        <taxon>Ascomycota</taxon>
        <taxon>Pezizomycotina</taxon>
        <taxon>Dothideomycetes</taxon>
        <taxon>Pleosporomycetidae</taxon>
        <taxon>Pleosporales</taxon>
        <taxon>Massarineae</taxon>
        <taxon>Didymosphaeriaceae</taxon>
        <taxon>Pseudopithomyces</taxon>
    </lineage>
</organism>
<evidence type="ECO:0000256" key="2">
    <source>
        <dbReference type="SAM" id="MobiDB-lite"/>
    </source>
</evidence>
<dbReference type="SMART" id="SM00757">
    <property type="entry name" value="CRA"/>
    <property type="match status" value="1"/>
</dbReference>
<reference evidence="4 5" key="1">
    <citation type="submission" date="2021-02" db="EMBL/GenBank/DDBJ databases">
        <title>Genome assembly of Pseudopithomyces chartarum.</title>
        <authorList>
            <person name="Jauregui R."/>
            <person name="Singh J."/>
            <person name="Voisey C."/>
        </authorList>
    </citation>
    <scope>NUCLEOTIDE SEQUENCE [LARGE SCALE GENOMIC DNA]</scope>
    <source>
        <strain evidence="4 5">AGR01</strain>
    </source>
</reference>
<feature type="region of interest" description="Disordered" evidence="2">
    <location>
        <begin position="47"/>
        <end position="97"/>
    </location>
</feature>
<evidence type="ECO:0000256" key="1">
    <source>
        <dbReference type="ARBA" id="ARBA00002343"/>
    </source>
</evidence>
<dbReference type="GO" id="GO:0005737">
    <property type="term" value="C:cytoplasm"/>
    <property type="evidence" value="ECO:0007669"/>
    <property type="project" value="TreeGrafter"/>
</dbReference>
<dbReference type="AlphaFoldDB" id="A0AAN6LP08"/>
<evidence type="ECO:0000313" key="5">
    <source>
        <dbReference type="Proteomes" id="UP001280581"/>
    </source>
</evidence>